<evidence type="ECO:0000313" key="3">
    <source>
        <dbReference type="EMBL" id="PWK19052.1"/>
    </source>
</evidence>
<comment type="caution">
    <text evidence="3">The sequence shown here is derived from an EMBL/GenBank/DDBJ whole genome shotgun (WGS) entry which is preliminary data.</text>
</comment>
<evidence type="ECO:0000313" key="4">
    <source>
        <dbReference type="Proteomes" id="UP000245430"/>
    </source>
</evidence>
<name>A0A316DN90_9FLAO</name>
<keyword evidence="1" id="KW-1133">Transmembrane helix</keyword>
<sequence length="259" mass="30726">MYKVVAYQVANTIQIKASKQQLSWQLLFQDSDELFYKSSPEKFIYIFHYGMVCFFNLTNAEIEIVLKEIKPFCDTFFTKRNSEEILIVIQPQTLKVQFDNVILPDLNKEMIRLVMLNTSQSVALNDYSKITEELLIETNKHTKYLEKKGKLDISGNKLKRFIGKVLNIKNKISENLYIFDSPEITWENEQLNKLNSELKQTFDLKDRYRLIHDRIEIIKENLELFKDIMDHKESSRLEWVIIILIVIEVVDLIIAKIFF</sequence>
<dbReference type="AlphaFoldDB" id="A0A316DN90"/>
<feature type="domain" description="DUF155" evidence="2">
    <location>
        <begin position="44"/>
        <end position="211"/>
    </location>
</feature>
<feature type="transmembrane region" description="Helical" evidence="1">
    <location>
        <begin position="239"/>
        <end position="258"/>
    </location>
</feature>
<dbReference type="InterPro" id="IPR003734">
    <property type="entry name" value="DUF155"/>
</dbReference>
<dbReference type="EMBL" id="QGGP01000003">
    <property type="protein sequence ID" value="PWK19052.1"/>
    <property type="molecule type" value="Genomic_DNA"/>
</dbReference>
<dbReference type="Proteomes" id="UP000245430">
    <property type="component" value="Unassembled WGS sequence"/>
</dbReference>
<keyword evidence="4" id="KW-1185">Reference proteome</keyword>
<proteinExistence type="predicted"/>
<keyword evidence="1" id="KW-0472">Membrane</keyword>
<gene>
    <name evidence="3" type="ORF">LX78_01530</name>
</gene>
<protein>
    <submittedName>
        <fullName evidence="3">YagE family uncharacterized protein</fullName>
    </submittedName>
</protein>
<dbReference type="RefSeq" id="WP_109682059.1">
    <property type="nucleotide sequence ID" value="NZ_QGGP01000003.1"/>
</dbReference>
<dbReference type="Pfam" id="PF02582">
    <property type="entry name" value="DUF155"/>
    <property type="match status" value="1"/>
</dbReference>
<dbReference type="InterPro" id="IPR051624">
    <property type="entry name" value="RMD1/Sad1-interacting"/>
</dbReference>
<evidence type="ECO:0000256" key="1">
    <source>
        <dbReference type="SAM" id="Phobius"/>
    </source>
</evidence>
<accession>A0A316DN90</accession>
<dbReference type="PANTHER" id="PTHR16255:SF6">
    <property type="entry name" value="PROTEIN RETARDED ROOT GROWTH-LIKE"/>
    <property type="match status" value="1"/>
</dbReference>
<organism evidence="3 4">
    <name type="scientific">Xanthomarina spongicola</name>
    <dbReference type="NCBI Taxonomy" id="570520"/>
    <lineage>
        <taxon>Bacteria</taxon>
        <taxon>Pseudomonadati</taxon>
        <taxon>Bacteroidota</taxon>
        <taxon>Flavobacteriia</taxon>
        <taxon>Flavobacteriales</taxon>
        <taxon>Flavobacteriaceae</taxon>
        <taxon>Xanthomarina</taxon>
    </lineage>
</organism>
<evidence type="ECO:0000259" key="2">
    <source>
        <dbReference type="Pfam" id="PF02582"/>
    </source>
</evidence>
<dbReference type="PANTHER" id="PTHR16255">
    <property type="entry name" value="REQUIRED FOR MEIOTIC NUCLEAR DIVISION PROTEIN 1 HOMOLOG"/>
    <property type="match status" value="1"/>
</dbReference>
<reference evidence="3 4" key="1">
    <citation type="submission" date="2018-05" db="EMBL/GenBank/DDBJ databases">
        <title>Genomic Encyclopedia of Archaeal and Bacterial Type Strains, Phase II (KMG-II): from individual species to whole genera.</title>
        <authorList>
            <person name="Goeker M."/>
        </authorList>
    </citation>
    <scope>NUCLEOTIDE SEQUENCE [LARGE SCALE GENOMIC DNA]</scope>
    <source>
        <strain evidence="3 4">DSM 22637</strain>
    </source>
</reference>
<dbReference type="OrthoDB" id="942290at2"/>
<keyword evidence="1" id="KW-0812">Transmembrane</keyword>